<dbReference type="EMBL" id="FOVR01000001">
    <property type="protein sequence ID" value="SFN51932.1"/>
    <property type="molecule type" value="Genomic_DNA"/>
</dbReference>
<dbReference type="InterPro" id="IPR006597">
    <property type="entry name" value="Sel1-like"/>
</dbReference>
<dbReference type="RefSeq" id="WP_090067874.1">
    <property type="nucleotide sequence ID" value="NZ_FOVR01000001.1"/>
</dbReference>
<evidence type="ECO:0000313" key="3">
    <source>
        <dbReference type="Proteomes" id="UP000199236"/>
    </source>
</evidence>
<evidence type="ECO:0000256" key="1">
    <source>
        <dbReference type="SAM" id="MobiDB-lite"/>
    </source>
</evidence>
<accession>A0A1I4ZNY7</accession>
<dbReference type="Gene3D" id="1.25.40.10">
    <property type="entry name" value="Tetratricopeptide repeat domain"/>
    <property type="match status" value="1"/>
</dbReference>
<dbReference type="AlphaFoldDB" id="A0A1I4ZNY7"/>
<feature type="compositionally biased region" description="Low complexity" evidence="1">
    <location>
        <begin position="212"/>
        <end position="229"/>
    </location>
</feature>
<feature type="compositionally biased region" description="Basic and acidic residues" evidence="1">
    <location>
        <begin position="155"/>
        <end position="169"/>
    </location>
</feature>
<dbReference type="OrthoDB" id="9816009at2"/>
<protein>
    <submittedName>
        <fullName evidence="2">Sel1 repeat-containing protein</fullName>
    </submittedName>
</protein>
<gene>
    <name evidence="2" type="ORF">SAMN04488056_101164</name>
</gene>
<evidence type="ECO:0000313" key="2">
    <source>
        <dbReference type="EMBL" id="SFN51932.1"/>
    </source>
</evidence>
<keyword evidence="3" id="KW-1185">Reference proteome</keyword>
<dbReference type="InterPro" id="IPR052945">
    <property type="entry name" value="Mitotic_Regulator"/>
</dbReference>
<dbReference type="PANTHER" id="PTHR43628">
    <property type="entry name" value="ACTIVATOR OF C KINASE PROTEIN 1-RELATED"/>
    <property type="match status" value="1"/>
</dbReference>
<dbReference type="SMART" id="SM00671">
    <property type="entry name" value="SEL1"/>
    <property type="match status" value="3"/>
</dbReference>
<feature type="compositionally biased region" description="Basic and acidic residues" evidence="1">
    <location>
        <begin position="183"/>
        <end position="211"/>
    </location>
</feature>
<dbReference type="SUPFAM" id="SSF81901">
    <property type="entry name" value="HCP-like"/>
    <property type="match status" value="1"/>
</dbReference>
<dbReference type="Proteomes" id="UP000199236">
    <property type="component" value="Unassembled WGS sequence"/>
</dbReference>
<feature type="compositionally biased region" description="Basic and acidic residues" evidence="1">
    <location>
        <begin position="240"/>
        <end position="263"/>
    </location>
</feature>
<dbReference type="PANTHER" id="PTHR43628:SF1">
    <property type="entry name" value="CHITIN SYNTHASE REGULATORY FACTOR 2-RELATED"/>
    <property type="match status" value="1"/>
</dbReference>
<dbReference type="InterPro" id="IPR011990">
    <property type="entry name" value="TPR-like_helical_dom_sf"/>
</dbReference>
<dbReference type="STRING" id="655353.SAMN04488056_101164"/>
<sequence>MAGNWIGTGRMVLRGAGLGGVSLLLSTVLSHAQAVDVTTTVSSINDSGAIELVLPKDSMVAIGDKVEFDTPLSGKDADGADGQSTVEWSVQGLGDGVIIAEPSAKPENMPEQGYRVTIKTLANQPMILSSSEAKIKAAEVNSAEPEIADATTDQMGHDQKAPVAEKTETAKPSVEKPSGAEAADAKAPVEETSEPKTDDITEPVKPEEPSMAKEPAPEASAASQMAQPEEASKPTATLETTKKVPEKASVEEKADAPLAKEPEAPSVEPESAEPKATDPVAKQTPVAPAPEMACDRMAAHPFDPDAVAKGVFYADLDADKVIAACQDAIAAYPQEARFYTQLTRGLHKAGKPALAHAATQKGADLGSGQSMAYLGVMYKNGEQVAEDQAQALQWFEKAAEAGNPGGMVFAASMYRDGVGTARNYKRAAELYQMASDKDIAEASADLGIFYDRGQGVERSPQQAATLLLKAYVQDDKDTQQIFFEAPGVLSEETRKAVQIILKDKGFYKSAIDADFGSGTRRALILYKRNTRR</sequence>
<proteinExistence type="predicted"/>
<dbReference type="Pfam" id="PF08238">
    <property type="entry name" value="Sel1"/>
    <property type="match status" value="3"/>
</dbReference>
<reference evidence="2 3" key="1">
    <citation type="submission" date="2016-10" db="EMBL/GenBank/DDBJ databases">
        <authorList>
            <person name="de Groot N.N."/>
        </authorList>
    </citation>
    <scope>NUCLEOTIDE SEQUENCE [LARGE SCALE GENOMIC DNA]</scope>
    <source>
        <strain evidence="2 3">CGMCC 1.9157</strain>
    </source>
</reference>
<name>A0A1I4ZNY7_9HYPH</name>
<organism evidence="2 3">
    <name type="scientific">Cohaesibacter marisflavi</name>
    <dbReference type="NCBI Taxonomy" id="655353"/>
    <lineage>
        <taxon>Bacteria</taxon>
        <taxon>Pseudomonadati</taxon>
        <taxon>Pseudomonadota</taxon>
        <taxon>Alphaproteobacteria</taxon>
        <taxon>Hyphomicrobiales</taxon>
        <taxon>Cohaesibacteraceae</taxon>
    </lineage>
</organism>
<feature type="region of interest" description="Disordered" evidence="1">
    <location>
        <begin position="150"/>
        <end position="283"/>
    </location>
</feature>